<name>A0ABP9EG01_9PSEU</name>
<dbReference type="PRINTS" id="PR00080">
    <property type="entry name" value="SDRFAMILY"/>
</dbReference>
<protein>
    <submittedName>
        <fullName evidence="6">SDR family oxidoreductase</fullName>
    </submittedName>
</protein>
<keyword evidence="2" id="KW-0521">NADP</keyword>
<comment type="caution">
    <text evidence="6">The sequence shown here is derived from an EMBL/GenBank/DDBJ whole genome shotgun (WGS) entry which is preliminary data.</text>
</comment>
<dbReference type="InterPro" id="IPR036291">
    <property type="entry name" value="NAD(P)-bd_dom_sf"/>
</dbReference>
<dbReference type="PANTHER" id="PTHR43391">
    <property type="entry name" value="RETINOL DEHYDROGENASE-RELATED"/>
    <property type="match status" value="1"/>
</dbReference>
<dbReference type="PANTHER" id="PTHR43391:SF14">
    <property type="entry name" value="DEHYDROGENASE_REDUCTASE SDR FAMILY PROTEIN 7-LIKE"/>
    <property type="match status" value="1"/>
</dbReference>
<dbReference type="PROSITE" id="PS00061">
    <property type="entry name" value="ADH_SHORT"/>
    <property type="match status" value="1"/>
</dbReference>
<reference evidence="7" key="1">
    <citation type="journal article" date="2019" name="Int. J. Syst. Evol. Microbiol.">
        <title>The Global Catalogue of Microorganisms (GCM) 10K type strain sequencing project: providing services to taxonomists for standard genome sequencing and annotation.</title>
        <authorList>
            <consortium name="The Broad Institute Genomics Platform"/>
            <consortium name="The Broad Institute Genome Sequencing Center for Infectious Disease"/>
            <person name="Wu L."/>
            <person name="Ma J."/>
        </authorList>
    </citation>
    <scope>NUCLEOTIDE SEQUENCE [LARGE SCALE GENOMIC DNA]</scope>
    <source>
        <strain evidence="7">JCM 17983</strain>
    </source>
</reference>
<keyword evidence="7" id="KW-1185">Reference proteome</keyword>
<sequence>MLDERTTTREDGGPSHDGPPSAADHGGRDRPVALVLGASRGLGFLIAQELGRRGHDLAVVARSADGLEAARGDLEATGATVLTLPADLASRPSAEPVVETAVTQLGRLDVVVANAGIIQVAPVRALTAQDVADAHDAIFWSAVYPVMAAVDVMRRRGGGRVIVISSIGGKIPTPRLLPYTAAKFATVGFAESLRTEAGRDGISVTTVVPGLMRTGSTRNALVGGDRERELRWFTTLASLPLLSMDAGAAARRIVAGGLAGRPEVVLTPAAKVGLRVHGIAPGLTKRALALVDRLLPAPGDEPPEPGHTLPEQPWWQRMLTTLDRGAAVRHHELDDETPRR</sequence>
<dbReference type="PRINTS" id="PR00081">
    <property type="entry name" value="GDHRDH"/>
</dbReference>
<evidence type="ECO:0000256" key="5">
    <source>
        <dbReference type="SAM" id="MobiDB-lite"/>
    </source>
</evidence>
<feature type="compositionally biased region" description="Basic and acidic residues" evidence="5">
    <location>
        <begin position="1"/>
        <end position="14"/>
    </location>
</feature>
<dbReference type="Proteomes" id="UP001500457">
    <property type="component" value="Unassembled WGS sequence"/>
</dbReference>
<comment type="similarity">
    <text evidence="1 4">Belongs to the short-chain dehydrogenases/reductases (SDR) family.</text>
</comment>
<evidence type="ECO:0000256" key="4">
    <source>
        <dbReference type="RuleBase" id="RU000363"/>
    </source>
</evidence>
<keyword evidence="3" id="KW-0560">Oxidoreductase</keyword>
<evidence type="ECO:0000256" key="3">
    <source>
        <dbReference type="ARBA" id="ARBA00023002"/>
    </source>
</evidence>
<dbReference type="InterPro" id="IPR020904">
    <property type="entry name" value="Sc_DH/Rdtase_CS"/>
</dbReference>
<organism evidence="6 7">
    <name type="scientific">Actinomycetospora straminea</name>
    <dbReference type="NCBI Taxonomy" id="663607"/>
    <lineage>
        <taxon>Bacteria</taxon>
        <taxon>Bacillati</taxon>
        <taxon>Actinomycetota</taxon>
        <taxon>Actinomycetes</taxon>
        <taxon>Pseudonocardiales</taxon>
        <taxon>Pseudonocardiaceae</taxon>
        <taxon>Actinomycetospora</taxon>
    </lineage>
</organism>
<evidence type="ECO:0000256" key="2">
    <source>
        <dbReference type="ARBA" id="ARBA00022857"/>
    </source>
</evidence>
<dbReference type="SUPFAM" id="SSF51735">
    <property type="entry name" value="NAD(P)-binding Rossmann-fold domains"/>
    <property type="match status" value="1"/>
</dbReference>
<dbReference type="Gene3D" id="3.40.50.720">
    <property type="entry name" value="NAD(P)-binding Rossmann-like Domain"/>
    <property type="match status" value="1"/>
</dbReference>
<evidence type="ECO:0000313" key="6">
    <source>
        <dbReference type="EMBL" id="GAA4878041.1"/>
    </source>
</evidence>
<dbReference type="Pfam" id="PF00106">
    <property type="entry name" value="adh_short"/>
    <property type="match status" value="1"/>
</dbReference>
<feature type="region of interest" description="Disordered" evidence="5">
    <location>
        <begin position="1"/>
        <end position="29"/>
    </location>
</feature>
<dbReference type="InterPro" id="IPR002347">
    <property type="entry name" value="SDR_fam"/>
</dbReference>
<accession>A0ABP9EG01</accession>
<proteinExistence type="inferred from homology"/>
<gene>
    <name evidence="6" type="ORF">GCM10023203_30660</name>
</gene>
<evidence type="ECO:0000256" key="1">
    <source>
        <dbReference type="ARBA" id="ARBA00006484"/>
    </source>
</evidence>
<evidence type="ECO:0000313" key="7">
    <source>
        <dbReference type="Proteomes" id="UP001500457"/>
    </source>
</evidence>
<dbReference type="EMBL" id="BAABHQ010000007">
    <property type="protein sequence ID" value="GAA4878041.1"/>
    <property type="molecule type" value="Genomic_DNA"/>
</dbReference>